<evidence type="ECO:0000313" key="3">
    <source>
        <dbReference type="Proteomes" id="UP000318148"/>
    </source>
</evidence>
<name>A0A520LL58_9GAMM</name>
<dbReference type="PANTHER" id="PTHR34606">
    <property type="entry name" value="BON DOMAIN-CONTAINING PROTEIN"/>
    <property type="match status" value="1"/>
</dbReference>
<proteinExistence type="predicted"/>
<comment type="caution">
    <text evidence="2">The sequence shown here is derived from an EMBL/GenBank/DDBJ whole genome shotgun (WGS) entry which is preliminary data.</text>
</comment>
<dbReference type="PANTHER" id="PTHR34606:SF4">
    <property type="entry name" value="OUTER MEMBRANE LIPOPROTEIN DOLP"/>
    <property type="match status" value="1"/>
</dbReference>
<dbReference type="Pfam" id="PF04972">
    <property type="entry name" value="BON"/>
    <property type="match status" value="2"/>
</dbReference>
<evidence type="ECO:0000313" key="2">
    <source>
        <dbReference type="EMBL" id="RZO05897.1"/>
    </source>
</evidence>
<dbReference type="PROSITE" id="PS50914">
    <property type="entry name" value="BON"/>
    <property type="match status" value="2"/>
</dbReference>
<feature type="domain" description="BON" evidence="1">
    <location>
        <begin position="121"/>
        <end position="188"/>
    </location>
</feature>
<dbReference type="InterPro" id="IPR051686">
    <property type="entry name" value="Lipoprotein_DolP"/>
</dbReference>
<sequence length="188" mass="20454">MRFSILTIVFIGFITGCTSIVNDLTTEPIQSEETGKTIGAGIDDPKMRTFIGVNIKKADPALDKAHINVSVFNGLVLLTGEVPNGSLRMMAGDIAREYRGVRKVYNELQVRGNTSIMSRTNDSLISTKIKTKLTFNPEIDYSDMLVVTEDSIVYLLGTVDQASADLATEIAAATGGVRKIVKCLEYVD</sequence>
<dbReference type="PROSITE" id="PS51257">
    <property type="entry name" value="PROKAR_LIPOPROTEIN"/>
    <property type="match status" value="1"/>
</dbReference>
<dbReference type="Gene3D" id="3.30.1340.30">
    <property type="match status" value="1"/>
</dbReference>
<accession>A0A520LL58</accession>
<evidence type="ECO:0000259" key="1">
    <source>
        <dbReference type="PROSITE" id="PS50914"/>
    </source>
</evidence>
<dbReference type="Proteomes" id="UP000318148">
    <property type="component" value="Unassembled WGS sequence"/>
</dbReference>
<organism evidence="2 3">
    <name type="scientific">SAR92 clade bacterium</name>
    <dbReference type="NCBI Taxonomy" id="2315479"/>
    <lineage>
        <taxon>Bacteria</taxon>
        <taxon>Pseudomonadati</taxon>
        <taxon>Pseudomonadota</taxon>
        <taxon>Gammaproteobacteria</taxon>
        <taxon>Cellvibrionales</taxon>
        <taxon>Porticoccaceae</taxon>
        <taxon>SAR92 clade</taxon>
    </lineage>
</organism>
<reference evidence="2 3" key="1">
    <citation type="submission" date="2019-02" db="EMBL/GenBank/DDBJ databases">
        <title>Prokaryotic population dynamics and viral predation in marine succession experiment using metagenomics: the confinement effect.</title>
        <authorList>
            <person name="Haro-Moreno J.M."/>
            <person name="Rodriguez-Valera F."/>
            <person name="Lopez-Perez M."/>
        </authorList>
    </citation>
    <scope>NUCLEOTIDE SEQUENCE [LARGE SCALE GENOMIC DNA]</scope>
    <source>
        <strain evidence="2">MED-G169</strain>
    </source>
</reference>
<dbReference type="EMBL" id="SHBO01000034">
    <property type="protein sequence ID" value="RZO05897.1"/>
    <property type="molecule type" value="Genomic_DNA"/>
</dbReference>
<dbReference type="AlphaFoldDB" id="A0A520LL58"/>
<gene>
    <name evidence="2" type="ORF">EVB02_02995</name>
</gene>
<dbReference type="InterPro" id="IPR007055">
    <property type="entry name" value="BON_dom"/>
</dbReference>
<feature type="domain" description="BON" evidence="1">
    <location>
        <begin position="43"/>
        <end position="112"/>
    </location>
</feature>
<protein>
    <submittedName>
        <fullName evidence="2">BON domain-containing protein</fullName>
    </submittedName>
</protein>